<accession>A0A1C3L0D6</accession>
<reference evidence="2 3" key="1">
    <citation type="submission" date="2016-06" db="EMBL/GenBank/DDBJ databases">
        <authorList>
            <consortium name="Pathogen Informatics"/>
        </authorList>
    </citation>
    <scope>NUCLEOTIDE SEQUENCE [LARGE SCALE GENOMIC DNA]</scope>
    <source>
        <strain evidence="2">PmlGA01</strain>
    </source>
</reference>
<feature type="compositionally biased region" description="Low complexity" evidence="1">
    <location>
        <begin position="112"/>
        <end position="191"/>
    </location>
</feature>
<evidence type="ECO:0000313" key="3">
    <source>
        <dbReference type="Proteomes" id="UP000219799"/>
    </source>
</evidence>
<sequence length="191" mass="21291">QGKLNKSLFCKEASNTQEEGNENVYVHTNISKGGNNVLFHRAADENCVNFENHFKQTQYNFSSLSNNRKNLNEAFLKTVYSNSFCDLNKVRGYGKNNLNQLNIEYYNDTNYNSSNNNSSNNNSSNNKSSNNKSSNNKSSNNKSSNNKSSNNKSSNNKSSNNKSSNNKSSNNKSSNNKSSNNKSSNNKSSNN</sequence>
<dbReference type="AlphaFoldDB" id="A0A1C3L0D6"/>
<protein>
    <submittedName>
        <fullName evidence="2">Uncharacterized protein</fullName>
    </submittedName>
</protein>
<feature type="non-terminal residue" evidence="2">
    <location>
        <position position="1"/>
    </location>
</feature>
<name>A0A1C3L0D6_PLAMA</name>
<evidence type="ECO:0000256" key="1">
    <source>
        <dbReference type="SAM" id="MobiDB-lite"/>
    </source>
</evidence>
<feature type="region of interest" description="Disordered" evidence="1">
    <location>
        <begin position="109"/>
        <end position="191"/>
    </location>
</feature>
<gene>
    <name evidence="2" type="primary">PmlGA01_120015500</name>
    <name evidence="2" type="ORF">PMLGA01_120015500</name>
</gene>
<dbReference type="EMBL" id="LT594500">
    <property type="protein sequence ID" value="SBT79997.1"/>
    <property type="molecule type" value="Genomic_DNA"/>
</dbReference>
<evidence type="ECO:0000313" key="2">
    <source>
        <dbReference type="EMBL" id="SBT79997.1"/>
    </source>
</evidence>
<organism evidence="2 3">
    <name type="scientific">Plasmodium malariae</name>
    <dbReference type="NCBI Taxonomy" id="5858"/>
    <lineage>
        <taxon>Eukaryota</taxon>
        <taxon>Sar</taxon>
        <taxon>Alveolata</taxon>
        <taxon>Apicomplexa</taxon>
        <taxon>Aconoidasida</taxon>
        <taxon>Haemosporida</taxon>
        <taxon>Plasmodiidae</taxon>
        <taxon>Plasmodium</taxon>
        <taxon>Plasmodium (Plasmodium)</taxon>
    </lineage>
</organism>
<dbReference type="Proteomes" id="UP000219799">
    <property type="component" value="Chromosome 12"/>
</dbReference>
<proteinExistence type="predicted"/>
<feature type="non-terminal residue" evidence="2">
    <location>
        <position position="191"/>
    </location>
</feature>
<dbReference type="VEuPathDB" id="PlasmoDB:PmUG01_12022000"/>